<dbReference type="InterPro" id="IPR036390">
    <property type="entry name" value="WH_DNA-bd_sf"/>
</dbReference>
<keyword evidence="3" id="KW-0238">DNA-binding</keyword>
<dbReference type="Pfam" id="PF00126">
    <property type="entry name" value="HTH_1"/>
    <property type="match status" value="1"/>
</dbReference>
<dbReference type="InterPro" id="IPR036388">
    <property type="entry name" value="WH-like_DNA-bd_sf"/>
</dbReference>
<evidence type="ECO:0000256" key="4">
    <source>
        <dbReference type="ARBA" id="ARBA00023163"/>
    </source>
</evidence>
<sequence length="304" mass="32952">MPLLQRLCLAGMTMELRHLRAFIAIAEEGTITHAAARLRIGQPALSRTLKALESHLGVRLFDRSTHHLRLTDAGESFRIRAAAALNAAEAAFDPDRVGPWPLRLGHAWSALGHHTATVLHRWQQLHPQTPLQLLRTDDSLAGLAQGRADAVLLRGPMPVTGIRSTVLFHEQRMAALSSHNDLAKRSELALDDLASQTLIMNTVSGTTTLRLWSPEHQPGRIAEVGNTDDWLAALAADQGFGVTTTATADIYPYPGVTYLPLTDAPPVPVNLAWSDPPSHPAVPDLAAFIREIAQPTTNEANGPE</sequence>
<keyword evidence="7" id="KW-1185">Reference proteome</keyword>
<proteinExistence type="inferred from homology"/>
<dbReference type="PROSITE" id="PS50931">
    <property type="entry name" value="HTH_LYSR"/>
    <property type="match status" value="1"/>
</dbReference>
<dbReference type="Gene3D" id="1.10.10.10">
    <property type="entry name" value="Winged helix-like DNA-binding domain superfamily/Winged helix DNA-binding domain"/>
    <property type="match status" value="1"/>
</dbReference>
<evidence type="ECO:0000256" key="3">
    <source>
        <dbReference type="ARBA" id="ARBA00023125"/>
    </source>
</evidence>
<keyword evidence="2" id="KW-0805">Transcription regulation</keyword>
<evidence type="ECO:0000259" key="5">
    <source>
        <dbReference type="PROSITE" id="PS50931"/>
    </source>
</evidence>
<dbReference type="Proteomes" id="UP000621510">
    <property type="component" value="Unassembled WGS sequence"/>
</dbReference>
<dbReference type="PANTHER" id="PTHR30346">
    <property type="entry name" value="TRANSCRIPTIONAL DUAL REGULATOR HCAR-RELATED"/>
    <property type="match status" value="1"/>
</dbReference>
<feature type="domain" description="HTH lysR-type" evidence="5">
    <location>
        <begin position="14"/>
        <end position="71"/>
    </location>
</feature>
<dbReference type="SUPFAM" id="SSF46785">
    <property type="entry name" value="Winged helix' DNA-binding domain"/>
    <property type="match status" value="1"/>
</dbReference>
<evidence type="ECO:0000256" key="2">
    <source>
        <dbReference type="ARBA" id="ARBA00023015"/>
    </source>
</evidence>
<gene>
    <name evidence="6" type="ORF">JK364_52110</name>
</gene>
<organism evidence="6 7">
    <name type="scientific">Streptomyces endocoffeicus</name>
    <dbReference type="NCBI Taxonomy" id="2898945"/>
    <lineage>
        <taxon>Bacteria</taxon>
        <taxon>Bacillati</taxon>
        <taxon>Actinomycetota</taxon>
        <taxon>Actinomycetes</taxon>
        <taxon>Kitasatosporales</taxon>
        <taxon>Streptomycetaceae</taxon>
        <taxon>Streptomyces</taxon>
    </lineage>
</organism>
<dbReference type="Pfam" id="PF03466">
    <property type="entry name" value="LysR_substrate"/>
    <property type="match status" value="1"/>
</dbReference>
<comment type="similarity">
    <text evidence="1">Belongs to the LysR transcriptional regulatory family.</text>
</comment>
<evidence type="ECO:0000256" key="1">
    <source>
        <dbReference type="ARBA" id="ARBA00009437"/>
    </source>
</evidence>
<dbReference type="SUPFAM" id="SSF53850">
    <property type="entry name" value="Periplasmic binding protein-like II"/>
    <property type="match status" value="1"/>
</dbReference>
<accession>A0ABS1Q862</accession>
<dbReference type="PANTHER" id="PTHR30346:SF0">
    <property type="entry name" value="HCA OPERON TRANSCRIPTIONAL ACTIVATOR HCAR"/>
    <property type="match status" value="1"/>
</dbReference>
<keyword evidence="4" id="KW-0804">Transcription</keyword>
<evidence type="ECO:0000313" key="6">
    <source>
        <dbReference type="EMBL" id="MBL1120749.1"/>
    </source>
</evidence>
<reference evidence="6 7" key="1">
    <citation type="submission" date="2021-01" db="EMBL/GenBank/DDBJ databases">
        <title>WGS of actinomycetes isolated from Thailand.</title>
        <authorList>
            <person name="Thawai C."/>
        </authorList>
    </citation>
    <scope>NUCLEOTIDE SEQUENCE [LARGE SCALE GENOMIC DNA]</scope>
    <source>
        <strain evidence="6 7">CA3R110</strain>
    </source>
</reference>
<dbReference type="EMBL" id="JAERRG010000063">
    <property type="protein sequence ID" value="MBL1120749.1"/>
    <property type="molecule type" value="Genomic_DNA"/>
</dbReference>
<comment type="caution">
    <text evidence="6">The sequence shown here is derived from an EMBL/GenBank/DDBJ whole genome shotgun (WGS) entry which is preliminary data.</text>
</comment>
<evidence type="ECO:0000313" key="7">
    <source>
        <dbReference type="Proteomes" id="UP000621510"/>
    </source>
</evidence>
<dbReference type="PRINTS" id="PR00039">
    <property type="entry name" value="HTHLYSR"/>
</dbReference>
<name>A0ABS1Q862_9ACTN</name>
<protein>
    <submittedName>
        <fullName evidence="6">LysR family transcriptional regulator</fullName>
    </submittedName>
</protein>
<dbReference type="InterPro" id="IPR000847">
    <property type="entry name" value="LysR_HTH_N"/>
</dbReference>
<dbReference type="InterPro" id="IPR005119">
    <property type="entry name" value="LysR_subst-bd"/>
</dbReference>
<dbReference type="Gene3D" id="3.40.190.10">
    <property type="entry name" value="Periplasmic binding protein-like II"/>
    <property type="match status" value="2"/>
</dbReference>